<evidence type="ECO:0000313" key="2">
    <source>
        <dbReference type="EMBL" id="KAK2035411.1"/>
    </source>
</evidence>
<keyword evidence="1" id="KW-0472">Membrane</keyword>
<dbReference type="Proteomes" id="UP001232148">
    <property type="component" value="Unassembled WGS sequence"/>
</dbReference>
<keyword evidence="3" id="KW-1185">Reference proteome</keyword>
<name>A0AAD9M5I6_9PEZI</name>
<feature type="transmembrane region" description="Helical" evidence="1">
    <location>
        <begin position="205"/>
        <end position="229"/>
    </location>
</feature>
<dbReference type="EMBL" id="MU842809">
    <property type="protein sequence ID" value="KAK2035411.1"/>
    <property type="molecule type" value="Genomic_DNA"/>
</dbReference>
<evidence type="ECO:0000256" key="1">
    <source>
        <dbReference type="SAM" id="Phobius"/>
    </source>
</evidence>
<accession>A0AAD9M5I6</accession>
<organism evidence="2 3">
    <name type="scientific">Colletotrichum zoysiae</name>
    <dbReference type="NCBI Taxonomy" id="1216348"/>
    <lineage>
        <taxon>Eukaryota</taxon>
        <taxon>Fungi</taxon>
        <taxon>Dikarya</taxon>
        <taxon>Ascomycota</taxon>
        <taxon>Pezizomycotina</taxon>
        <taxon>Sordariomycetes</taxon>
        <taxon>Hypocreomycetidae</taxon>
        <taxon>Glomerellales</taxon>
        <taxon>Glomerellaceae</taxon>
        <taxon>Colletotrichum</taxon>
        <taxon>Colletotrichum graminicola species complex</taxon>
    </lineage>
</organism>
<keyword evidence="1" id="KW-1133">Transmembrane helix</keyword>
<proteinExistence type="predicted"/>
<sequence>MVSSPTTAANATDTSLLSITTPWVQPPDCETYWSTTTSWRTVEDPAEPWVLTVSAPAASCNPSGWDRFGPESRLHFSPGVCPEGWLYHTMAERGLSSTALCCQSGFNNAGYYGDVTLLGSRNCVKYGWVTEYDSAASVQTSRHTAIVHEAWEVTWAASDTATLTPKLPTLTSYMVVPTWTPGEYIPDGYYDPKPQDHLVTIDEKALWFLIIGMPIIGALMIGSCIWCCVRSCKKKRRAKKASMATQSTLTRNK</sequence>
<gene>
    <name evidence="2" type="ORF">LX32DRAFT_688714</name>
</gene>
<evidence type="ECO:0000313" key="3">
    <source>
        <dbReference type="Proteomes" id="UP001232148"/>
    </source>
</evidence>
<comment type="caution">
    <text evidence="2">The sequence shown here is derived from an EMBL/GenBank/DDBJ whole genome shotgun (WGS) entry which is preliminary data.</text>
</comment>
<keyword evidence="1" id="KW-0812">Transmembrane</keyword>
<protein>
    <submittedName>
        <fullName evidence="2">Uncharacterized protein</fullName>
    </submittedName>
</protein>
<dbReference type="AlphaFoldDB" id="A0AAD9M5I6"/>
<reference evidence="2" key="1">
    <citation type="submission" date="2021-06" db="EMBL/GenBank/DDBJ databases">
        <title>Comparative genomics, transcriptomics and evolutionary studies reveal genomic signatures of adaptation to plant cell wall in hemibiotrophic fungi.</title>
        <authorList>
            <consortium name="DOE Joint Genome Institute"/>
            <person name="Baroncelli R."/>
            <person name="Diaz J.F."/>
            <person name="Benocci T."/>
            <person name="Peng M."/>
            <person name="Battaglia E."/>
            <person name="Haridas S."/>
            <person name="Andreopoulos W."/>
            <person name="Labutti K."/>
            <person name="Pangilinan J."/>
            <person name="Floch G.L."/>
            <person name="Makela M.R."/>
            <person name="Henrissat B."/>
            <person name="Grigoriev I.V."/>
            <person name="Crouch J.A."/>
            <person name="De Vries R.P."/>
            <person name="Sukno S.A."/>
            <person name="Thon M.R."/>
        </authorList>
    </citation>
    <scope>NUCLEOTIDE SEQUENCE</scope>
    <source>
        <strain evidence="2">MAFF235873</strain>
    </source>
</reference>